<reference evidence="2" key="1">
    <citation type="submission" date="2023-03" db="EMBL/GenBank/DDBJ databases">
        <title>Massive genome expansion in bonnet fungi (Mycena s.s.) driven by repeated elements and novel gene families across ecological guilds.</title>
        <authorList>
            <consortium name="Lawrence Berkeley National Laboratory"/>
            <person name="Harder C.B."/>
            <person name="Miyauchi S."/>
            <person name="Viragh M."/>
            <person name="Kuo A."/>
            <person name="Thoen E."/>
            <person name="Andreopoulos B."/>
            <person name="Lu D."/>
            <person name="Skrede I."/>
            <person name="Drula E."/>
            <person name="Henrissat B."/>
            <person name="Morin E."/>
            <person name="Kohler A."/>
            <person name="Barry K."/>
            <person name="LaButti K."/>
            <person name="Morin E."/>
            <person name="Salamov A."/>
            <person name="Lipzen A."/>
            <person name="Mereny Z."/>
            <person name="Hegedus B."/>
            <person name="Baldrian P."/>
            <person name="Stursova M."/>
            <person name="Weitz H."/>
            <person name="Taylor A."/>
            <person name="Grigoriev I.V."/>
            <person name="Nagy L.G."/>
            <person name="Martin F."/>
            <person name="Kauserud H."/>
        </authorList>
    </citation>
    <scope>NUCLEOTIDE SEQUENCE</scope>
    <source>
        <strain evidence="2">CBHHK182m</strain>
    </source>
</reference>
<dbReference type="EMBL" id="JARKIB010000006">
    <property type="protein sequence ID" value="KAJ7779055.1"/>
    <property type="molecule type" value="Genomic_DNA"/>
</dbReference>
<sequence length="229" mass="24875">MPFVPASISWHFQACIVVARRPMLVVQYVRPCSSCAGFALLFVCRVPGGVRSSSYFLLYPFLCTPPRLVPRGSFSASCVNISSRYSRRSHTFSSLARLRRCPPFTSTLGCARASSIFPPTTVSTSSPSSSSDNLHSPLHPPWITPVRHDTVQGPSCGGYSLRGVGAIRLRYAQAGLVLPARVPPPLPPSSTLNLRSAQALQMPSTPPRRKRPRPLGPPRADLSLRSAPR</sequence>
<feature type="compositionally biased region" description="Low complexity" evidence="1">
    <location>
        <begin position="121"/>
        <end position="131"/>
    </location>
</feature>
<proteinExistence type="predicted"/>
<evidence type="ECO:0000313" key="3">
    <source>
        <dbReference type="Proteomes" id="UP001215598"/>
    </source>
</evidence>
<comment type="caution">
    <text evidence="2">The sequence shown here is derived from an EMBL/GenBank/DDBJ whole genome shotgun (WGS) entry which is preliminary data.</text>
</comment>
<dbReference type="AlphaFoldDB" id="A0AAD7KAI5"/>
<keyword evidence="3" id="KW-1185">Reference proteome</keyword>
<evidence type="ECO:0000256" key="1">
    <source>
        <dbReference type="SAM" id="MobiDB-lite"/>
    </source>
</evidence>
<evidence type="ECO:0000313" key="2">
    <source>
        <dbReference type="EMBL" id="KAJ7779055.1"/>
    </source>
</evidence>
<gene>
    <name evidence="2" type="ORF">B0H16DRAFT_1500958</name>
</gene>
<protein>
    <submittedName>
        <fullName evidence="2">Uncharacterized protein</fullName>
    </submittedName>
</protein>
<name>A0AAD7KAI5_9AGAR</name>
<dbReference type="Proteomes" id="UP001215598">
    <property type="component" value="Unassembled WGS sequence"/>
</dbReference>
<accession>A0AAD7KAI5</accession>
<feature type="region of interest" description="Disordered" evidence="1">
    <location>
        <begin position="121"/>
        <end position="145"/>
    </location>
</feature>
<feature type="region of interest" description="Disordered" evidence="1">
    <location>
        <begin position="187"/>
        <end position="229"/>
    </location>
</feature>
<organism evidence="2 3">
    <name type="scientific">Mycena metata</name>
    <dbReference type="NCBI Taxonomy" id="1033252"/>
    <lineage>
        <taxon>Eukaryota</taxon>
        <taxon>Fungi</taxon>
        <taxon>Dikarya</taxon>
        <taxon>Basidiomycota</taxon>
        <taxon>Agaricomycotina</taxon>
        <taxon>Agaricomycetes</taxon>
        <taxon>Agaricomycetidae</taxon>
        <taxon>Agaricales</taxon>
        <taxon>Marasmiineae</taxon>
        <taxon>Mycenaceae</taxon>
        <taxon>Mycena</taxon>
    </lineage>
</organism>